<dbReference type="Proteomes" id="UP001623348">
    <property type="component" value="Unassembled WGS sequence"/>
</dbReference>
<evidence type="ECO:0000313" key="1">
    <source>
        <dbReference type="EMBL" id="GAB0205586.1"/>
    </source>
</evidence>
<dbReference type="PANTHER" id="PTHR33395:SF22">
    <property type="entry name" value="REVERSE TRANSCRIPTASE DOMAIN-CONTAINING PROTEIN"/>
    <property type="match status" value="1"/>
</dbReference>
<proteinExistence type="predicted"/>
<evidence type="ECO:0008006" key="3">
    <source>
        <dbReference type="Google" id="ProtNLM"/>
    </source>
</evidence>
<organism evidence="1 2">
    <name type="scientific">Grus japonensis</name>
    <name type="common">Japanese crane</name>
    <name type="synonym">Red-crowned crane</name>
    <dbReference type="NCBI Taxonomy" id="30415"/>
    <lineage>
        <taxon>Eukaryota</taxon>
        <taxon>Metazoa</taxon>
        <taxon>Chordata</taxon>
        <taxon>Craniata</taxon>
        <taxon>Vertebrata</taxon>
        <taxon>Euteleostomi</taxon>
        <taxon>Archelosauria</taxon>
        <taxon>Archosauria</taxon>
        <taxon>Dinosauria</taxon>
        <taxon>Saurischia</taxon>
        <taxon>Theropoda</taxon>
        <taxon>Coelurosauria</taxon>
        <taxon>Aves</taxon>
        <taxon>Neognathae</taxon>
        <taxon>Neoaves</taxon>
        <taxon>Gruiformes</taxon>
        <taxon>Gruidae</taxon>
        <taxon>Grus</taxon>
    </lineage>
</organism>
<dbReference type="PANTHER" id="PTHR33395">
    <property type="entry name" value="TRANSCRIPTASE, PUTATIVE-RELATED-RELATED"/>
    <property type="match status" value="1"/>
</dbReference>
<sequence length="258" mass="30047">MRRRAMLDLVLTNKEGLLGNVKLEGSLGCRDHEMVEFKILRAVRRVHSKLTTLDFRRADFGLFRDLLGRVPWDETLEGRGAQESWLLFKGHLLAMHLNKEEVRQKCLEACMGEQGAPDEQTQMQKGSLQKVEARAVNEGSERAALVGTWPSARVNPPQTSRSREVILPLYSTLVRPHLEYYIQLWGPQYKKDMELLERVQRRAIKMIRGLEHLSCEDRLRVLGLFSLEKRWLQGHLIVAFQYPKRAYRKAREGLFIRE</sequence>
<dbReference type="EMBL" id="BAAFJT010000040">
    <property type="protein sequence ID" value="GAB0205586.1"/>
    <property type="molecule type" value="Genomic_DNA"/>
</dbReference>
<dbReference type="AlphaFoldDB" id="A0ABC9Y6M2"/>
<gene>
    <name evidence="1" type="ORF">GRJ2_003024200</name>
</gene>
<keyword evidence="2" id="KW-1185">Reference proteome</keyword>
<evidence type="ECO:0000313" key="2">
    <source>
        <dbReference type="Proteomes" id="UP001623348"/>
    </source>
</evidence>
<comment type="caution">
    <text evidence="1">The sequence shown here is derived from an EMBL/GenBank/DDBJ whole genome shotgun (WGS) entry which is preliminary data.</text>
</comment>
<name>A0ABC9Y6M2_GRUJA</name>
<protein>
    <recommendedName>
        <fullName evidence="3">Glycerol kinase</fullName>
    </recommendedName>
</protein>
<reference evidence="1 2" key="1">
    <citation type="submission" date="2024-06" db="EMBL/GenBank/DDBJ databases">
        <title>The draft genome of Grus japonensis, version 3.</title>
        <authorList>
            <person name="Nabeshima K."/>
            <person name="Suzuki S."/>
            <person name="Onuma M."/>
        </authorList>
    </citation>
    <scope>NUCLEOTIDE SEQUENCE [LARGE SCALE GENOMIC DNA]</scope>
    <source>
        <strain evidence="1 2">451A</strain>
    </source>
</reference>
<accession>A0ABC9Y6M2</accession>